<dbReference type="NCBIfam" id="NF012200">
    <property type="entry name" value="choice_anch_D"/>
    <property type="match status" value="2"/>
</dbReference>
<proteinExistence type="predicted"/>
<feature type="signal peptide" evidence="1">
    <location>
        <begin position="1"/>
        <end position="31"/>
    </location>
</feature>
<feature type="chain" id="PRO_5004794621" description="Abnormal spindle-like microcephaly-associated protein ASH domain-containing protein" evidence="1">
    <location>
        <begin position="32"/>
        <end position="377"/>
    </location>
</feature>
<evidence type="ECO:0000313" key="3">
    <source>
        <dbReference type="Proteomes" id="UP000019151"/>
    </source>
</evidence>
<keyword evidence="3" id="KW-1185">Reference proteome</keyword>
<dbReference type="Gene3D" id="2.60.40.10">
    <property type="entry name" value="Immunoglobulins"/>
    <property type="match status" value="2"/>
</dbReference>
<dbReference type="OrthoDB" id="8767749at2"/>
<dbReference type="AlphaFoldDB" id="W0RUG9"/>
<organism evidence="2 3">
    <name type="scientific">Gemmatirosa kalamazoonensis</name>
    <dbReference type="NCBI Taxonomy" id="861299"/>
    <lineage>
        <taxon>Bacteria</taxon>
        <taxon>Pseudomonadati</taxon>
        <taxon>Gemmatimonadota</taxon>
        <taxon>Gemmatimonadia</taxon>
        <taxon>Gemmatimonadales</taxon>
        <taxon>Gemmatimonadaceae</taxon>
        <taxon>Gemmatirosa</taxon>
    </lineage>
</organism>
<dbReference type="RefSeq" id="WP_158508948.1">
    <property type="nucleotide sequence ID" value="NZ_CP007130.1"/>
</dbReference>
<dbReference type="KEGG" id="gba:J421_5663"/>
<evidence type="ECO:0000313" key="2">
    <source>
        <dbReference type="EMBL" id="AHG93198.1"/>
    </source>
</evidence>
<dbReference type="PROSITE" id="PS51257">
    <property type="entry name" value="PROKAR_LIPOPROTEIN"/>
    <property type="match status" value="1"/>
</dbReference>
<gene>
    <name evidence="2" type="ORF">J421_5663</name>
</gene>
<keyword evidence="1" id="KW-0732">Signal</keyword>
<sequence>MSWPDRRTSSSVRRSRTARSLVLLAVVAAAAACTDAPATAPRFAAPRARADVGPTPTPIDSFRIDPDSIPGSYYATGTLVLHAPAPAGGATVVITSSNNAVAWVAPDSLVIVPAGTTRRTFTIFSGPDPVGSIPITFSATYLGQTRTENLTVYQDPPPVITLYPGSLNFGWQPLGTTSAPQTVFLENFGSTGPLLLGAISVSGPFTQTNDCPTILVHPGDYCHVWVSFKPTINGLVSGTLLIPNSSPNNPAAVGLSGVGYVPAPGISVTPTSIGFPSVALGLATSGRAITIKSTGNAPLVVSSVSLGGANPGDFSLWDPCSGTSLAPGASCSVWVSFEPLRVGSRTATVNVVHNAGGGSSSVSVSGTGLKPAGGIIP</sequence>
<dbReference type="InterPro" id="IPR013783">
    <property type="entry name" value="Ig-like_fold"/>
</dbReference>
<evidence type="ECO:0000256" key="1">
    <source>
        <dbReference type="SAM" id="SignalP"/>
    </source>
</evidence>
<keyword evidence="2" id="KW-0614">Plasmid</keyword>
<protein>
    <recommendedName>
        <fullName evidence="4">Abnormal spindle-like microcephaly-associated protein ASH domain-containing protein</fullName>
    </recommendedName>
</protein>
<dbReference type="InParanoid" id="W0RUG9"/>
<dbReference type="HOGENOM" id="CLU_733104_0_0_0"/>
<geneLocation type="plasmid" evidence="2 3">
    <name>2</name>
</geneLocation>
<dbReference type="Proteomes" id="UP000019151">
    <property type="component" value="Plasmid 2"/>
</dbReference>
<reference evidence="2 3" key="1">
    <citation type="journal article" date="2014" name="Genome Announc.">
        <title>Genome Sequence and Methylome of Soil Bacterium Gemmatirosa kalamazoonensis KBS708T, a Member of the Rarely Cultivated Gemmatimonadetes Phylum.</title>
        <authorList>
            <person name="Debruyn J.M."/>
            <person name="Radosevich M."/>
            <person name="Wommack K.E."/>
            <person name="Polson S.W."/>
            <person name="Hauser L.J."/>
            <person name="Fawaz M.N."/>
            <person name="Korlach J."/>
            <person name="Tsai Y.C."/>
        </authorList>
    </citation>
    <scope>NUCLEOTIDE SEQUENCE [LARGE SCALE GENOMIC DNA]</scope>
    <source>
        <strain evidence="2 3">KBS708</strain>
        <plasmid evidence="3">Plasmid 2</plasmid>
    </source>
</reference>
<accession>W0RUG9</accession>
<dbReference type="eggNOG" id="COG3386">
    <property type="taxonomic scope" value="Bacteria"/>
</dbReference>
<evidence type="ECO:0008006" key="4">
    <source>
        <dbReference type="Google" id="ProtNLM"/>
    </source>
</evidence>
<name>W0RUG9_9BACT</name>
<dbReference type="EMBL" id="CP007130">
    <property type="protein sequence ID" value="AHG93198.1"/>
    <property type="molecule type" value="Genomic_DNA"/>
</dbReference>